<evidence type="ECO:0000259" key="1">
    <source>
        <dbReference type="Pfam" id="PF01709"/>
    </source>
</evidence>
<dbReference type="Pfam" id="PF01709">
    <property type="entry name" value="Transcrip_reg"/>
    <property type="match status" value="1"/>
</dbReference>
<dbReference type="InterPro" id="IPR048300">
    <property type="entry name" value="TACO1_YebC-like_2nd/3rd_dom"/>
</dbReference>
<dbReference type="OrthoDB" id="2017544at2759"/>
<dbReference type="EMBL" id="CAJVPJ010000064">
    <property type="protein sequence ID" value="CAG8470003.1"/>
    <property type="molecule type" value="Genomic_DNA"/>
</dbReference>
<reference evidence="2" key="1">
    <citation type="submission" date="2021-06" db="EMBL/GenBank/DDBJ databases">
        <authorList>
            <person name="Kallberg Y."/>
            <person name="Tangrot J."/>
            <person name="Rosling A."/>
        </authorList>
    </citation>
    <scope>NUCLEOTIDE SEQUENCE</scope>
    <source>
        <strain evidence="2">IA702</strain>
    </source>
</reference>
<dbReference type="PANTHER" id="PTHR12532">
    <property type="entry name" value="TRANSLATIONAL ACTIVATOR OF CYTOCHROME C OXIDASE 1"/>
    <property type="match status" value="1"/>
</dbReference>
<dbReference type="Proteomes" id="UP000789572">
    <property type="component" value="Unassembled WGS sequence"/>
</dbReference>
<feature type="domain" description="TACO1/YebC-like second and third" evidence="1">
    <location>
        <begin position="4"/>
        <end position="118"/>
    </location>
</feature>
<gene>
    <name evidence="2" type="ORF">POCULU_LOCUS993</name>
</gene>
<name>A0A9N8Z3N3_9GLOM</name>
<proteinExistence type="predicted"/>
<sequence>GSISEVSWIFDRKGIVQFTKGTTEDTIDIMMEKSLEIEGVEDIRELDQDVLEIMCAPTSISAIASSLASGYEIIKMRVEYIPTNTVQISGDEEKEGQFEKFLVSLNNHEDVVRFYTNAE</sequence>
<accession>A0A9N8Z3N3</accession>
<dbReference type="PANTHER" id="PTHR12532:SF0">
    <property type="entry name" value="TRANSLATIONAL ACTIVATOR OF CYTOCHROME C OXIDASE 1"/>
    <property type="match status" value="1"/>
</dbReference>
<dbReference type="GO" id="GO:0005739">
    <property type="term" value="C:mitochondrion"/>
    <property type="evidence" value="ECO:0007669"/>
    <property type="project" value="TreeGrafter"/>
</dbReference>
<dbReference type="InterPro" id="IPR002876">
    <property type="entry name" value="Transcrip_reg_TACO1-like"/>
</dbReference>
<comment type="caution">
    <text evidence="2">The sequence shown here is derived from an EMBL/GenBank/DDBJ whole genome shotgun (WGS) entry which is preliminary data.</text>
</comment>
<evidence type="ECO:0000313" key="2">
    <source>
        <dbReference type="EMBL" id="CAG8470003.1"/>
    </source>
</evidence>
<evidence type="ECO:0000313" key="3">
    <source>
        <dbReference type="Proteomes" id="UP000789572"/>
    </source>
</evidence>
<feature type="non-terminal residue" evidence="2">
    <location>
        <position position="1"/>
    </location>
</feature>
<organism evidence="2 3">
    <name type="scientific">Paraglomus occultum</name>
    <dbReference type="NCBI Taxonomy" id="144539"/>
    <lineage>
        <taxon>Eukaryota</taxon>
        <taxon>Fungi</taxon>
        <taxon>Fungi incertae sedis</taxon>
        <taxon>Mucoromycota</taxon>
        <taxon>Glomeromycotina</taxon>
        <taxon>Glomeromycetes</taxon>
        <taxon>Paraglomerales</taxon>
        <taxon>Paraglomeraceae</taxon>
        <taxon>Paraglomus</taxon>
    </lineage>
</organism>
<protein>
    <submittedName>
        <fullName evidence="2">2834_t:CDS:1</fullName>
    </submittedName>
</protein>
<dbReference type="SUPFAM" id="SSF75625">
    <property type="entry name" value="YebC-like"/>
    <property type="match status" value="1"/>
</dbReference>
<dbReference type="InterPro" id="IPR026564">
    <property type="entry name" value="Transcrip_reg_TACO1-like_dom3"/>
</dbReference>
<keyword evidence="3" id="KW-1185">Reference proteome</keyword>
<dbReference type="InterPro" id="IPR029072">
    <property type="entry name" value="YebC-like"/>
</dbReference>
<dbReference type="AlphaFoldDB" id="A0A9N8Z3N3"/>
<dbReference type="Gene3D" id="3.30.70.980">
    <property type="match status" value="1"/>
</dbReference>